<keyword evidence="4 11" id="KW-0812">Transmembrane</keyword>
<dbReference type="PANTHER" id="PTHR28097">
    <property type="entry name" value="PHEROMONE A FACTOR RECEPTOR"/>
    <property type="match status" value="1"/>
</dbReference>
<evidence type="ECO:0000256" key="3">
    <source>
        <dbReference type="ARBA" id="ARBA00022507"/>
    </source>
</evidence>
<comment type="caution">
    <text evidence="13">The sequence shown here is derived from an EMBL/GenBank/DDBJ whole genome shotgun (WGS) entry which is preliminary data.</text>
</comment>
<evidence type="ECO:0000256" key="11">
    <source>
        <dbReference type="SAM" id="Phobius"/>
    </source>
</evidence>
<keyword evidence="6" id="KW-0297">G-protein coupled receptor</keyword>
<keyword evidence="15" id="KW-1185">Reference proteome</keyword>
<evidence type="ECO:0000313" key="12">
    <source>
        <dbReference type="EMBL" id="KAK0977898.1"/>
    </source>
</evidence>
<evidence type="ECO:0000256" key="10">
    <source>
        <dbReference type="SAM" id="MobiDB-lite"/>
    </source>
</evidence>
<keyword evidence="3" id="KW-0589">Pheromone response</keyword>
<keyword evidence="5 11" id="KW-1133">Transmembrane helix</keyword>
<proteinExistence type="inferred from homology"/>
<dbReference type="PRINTS" id="PR00899">
    <property type="entry name" value="GPCRSTE3"/>
</dbReference>
<reference evidence="12" key="2">
    <citation type="submission" date="2023-06" db="EMBL/GenBank/DDBJ databases">
        <title>Black Yeasts Isolated from many extreme environments.</title>
        <authorList>
            <person name="Coleine C."/>
            <person name="Stajich J.E."/>
            <person name="Selbmann L."/>
        </authorList>
    </citation>
    <scope>NUCLEOTIDE SEQUENCE</scope>
    <source>
        <strain evidence="12">CCFEE 5200</strain>
    </source>
</reference>
<evidence type="ECO:0000256" key="5">
    <source>
        <dbReference type="ARBA" id="ARBA00022989"/>
    </source>
</evidence>
<feature type="region of interest" description="Disordered" evidence="10">
    <location>
        <begin position="403"/>
        <end position="429"/>
    </location>
</feature>
<evidence type="ECO:0000313" key="13">
    <source>
        <dbReference type="EMBL" id="TKA46187.1"/>
    </source>
</evidence>
<name>A0A4U0VB87_9PEZI</name>
<keyword evidence="8 12" id="KW-0675">Receptor</keyword>
<evidence type="ECO:0000313" key="15">
    <source>
        <dbReference type="Proteomes" id="UP001175353"/>
    </source>
</evidence>
<dbReference type="Proteomes" id="UP000310066">
    <property type="component" value="Unassembled WGS sequence"/>
</dbReference>
<dbReference type="AlphaFoldDB" id="A0A4U0VB87"/>
<reference evidence="13 14" key="1">
    <citation type="submission" date="2017-03" db="EMBL/GenBank/DDBJ databases">
        <title>Genomes of endolithic fungi from Antarctica.</title>
        <authorList>
            <person name="Coleine C."/>
            <person name="Masonjones S."/>
            <person name="Stajich J.E."/>
        </authorList>
    </citation>
    <scope>NUCLEOTIDE SEQUENCE [LARGE SCALE GENOMIC DNA]</scope>
    <source>
        <strain evidence="13 14">CCFEE 5311</strain>
    </source>
</reference>
<feature type="transmembrane region" description="Helical" evidence="11">
    <location>
        <begin position="195"/>
        <end position="213"/>
    </location>
</feature>
<dbReference type="OrthoDB" id="2874149at2759"/>
<dbReference type="EMBL" id="JAUJLE010000131">
    <property type="protein sequence ID" value="KAK0977898.1"/>
    <property type="molecule type" value="Genomic_DNA"/>
</dbReference>
<dbReference type="STRING" id="329885.A0A4U0VB87"/>
<feature type="transmembrane region" description="Helical" evidence="11">
    <location>
        <begin position="24"/>
        <end position="45"/>
    </location>
</feature>
<feature type="transmembrane region" description="Helical" evidence="11">
    <location>
        <begin position="293"/>
        <end position="310"/>
    </location>
</feature>
<dbReference type="GO" id="GO:0005886">
    <property type="term" value="C:plasma membrane"/>
    <property type="evidence" value="ECO:0007669"/>
    <property type="project" value="TreeGrafter"/>
</dbReference>
<protein>
    <submittedName>
        <fullName evidence="12">A-factor receptor</fullName>
    </submittedName>
</protein>
<sequence>MAPISTLFTRQAAAVPSTPTTPTTAPYPAAIALATLSLLVILLLLSPMSWHLRNRNVGATFLVAWTILINLQTLINALLWPHDDIAFWYNGAGLCDVEVKVQIAFSVAAPAALAAVLRALANALDTSRATLVKSRAQRIRDYVVDLSFCLGFPALQMLFHYIDQPTRYLLFGIAGCEASVSKTWVTILLMDVPPLLWTLVDSYYAILILVRLVRYRSTMSSILTASNLSKTRFLRLYLFCIVLIITFVPLQAYTLSQNLSQAREPYSWSALHDPAAFGEIYMMPSNGRVLPEAWIWLAGGFFIFVFFGLGKDAVAMYRAGLLALGVDKVFPGLKPGFTSQRHSVAGTLGSLGSKARLVLKRGKSVSSEAWLSESEASASRAASTADPVSPKSVNALETIDELGTAGPSARGHAGHSTADPEKAAGARQSQTSLITRLTSIFTRKRSMAQDGIALFSVSGAHGAVHSDVSASRARASTEGQERTGGIEVIVRKEVRQSSETAETMGTVMPLQTV</sequence>
<dbReference type="InterPro" id="IPR001499">
    <property type="entry name" value="GPCR_STE3"/>
</dbReference>
<evidence type="ECO:0000256" key="7">
    <source>
        <dbReference type="ARBA" id="ARBA00023136"/>
    </source>
</evidence>
<gene>
    <name evidence="12" type="primary">STE3_3</name>
    <name evidence="13" type="ORF">B0A54_02994</name>
    <name evidence="12" type="ORF">LTR91_013160</name>
</gene>
<keyword evidence="9" id="KW-0807">Transducer</keyword>
<evidence type="ECO:0000256" key="2">
    <source>
        <dbReference type="ARBA" id="ARBA00011085"/>
    </source>
</evidence>
<dbReference type="Proteomes" id="UP001175353">
    <property type="component" value="Unassembled WGS sequence"/>
</dbReference>
<accession>A0A4U0VB87</accession>
<comment type="similarity">
    <text evidence="2">Belongs to the G-protein coupled receptor 4 family.</text>
</comment>
<keyword evidence="7 11" id="KW-0472">Membrane</keyword>
<dbReference type="GO" id="GO:0004932">
    <property type="term" value="F:mating-type factor pheromone receptor activity"/>
    <property type="evidence" value="ECO:0007669"/>
    <property type="project" value="InterPro"/>
</dbReference>
<organism evidence="13 14">
    <name type="scientific">Friedmanniomyces endolithicus</name>
    <dbReference type="NCBI Taxonomy" id="329885"/>
    <lineage>
        <taxon>Eukaryota</taxon>
        <taxon>Fungi</taxon>
        <taxon>Dikarya</taxon>
        <taxon>Ascomycota</taxon>
        <taxon>Pezizomycotina</taxon>
        <taxon>Dothideomycetes</taxon>
        <taxon>Dothideomycetidae</taxon>
        <taxon>Mycosphaerellales</taxon>
        <taxon>Teratosphaeriaceae</taxon>
        <taxon>Friedmanniomyces</taxon>
    </lineage>
</organism>
<dbReference type="EMBL" id="NAJP01000009">
    <property type="protein sequence ID" value="TKA46187.1"/>
    <property type="molecule type" value="Genomic_DNA"/>
</dbReference>
<evidence type="ECO:0000256" key="6">
    <source>
        <dbReference type="ARBA" id="ARBA00023040"/>
    </source>
</evidence>
<dbReference type="Pfam" id="PF02076">
    <property type="entry name" value="STE3"/>
    <property type="match status" value="1"/>
</dbReference>
<dbReference type="PANTHER" id="PTHR28097:SF1">
    <property type="entry name" value="PHEROMONE A FACTOR RECEPTOR"/>
    <property type="match status" value="1"/>
</dbReference>
<dbReference type="GO" id="GO:0000750">
    <property type="term" value="P:pheromone-dependent signal transduction involved in conjugation with cellular fusion"/>
    <property type="evidence" value="ECO:0007669"/>
    <property type="project" value="TreeGrafter"/>
</dbReference>
<feature type="transmembrane region" description="Helical" evidence="11">
    <location>
        <begin position="234"/>
        <end position="253"/>
    </location>
</feature>
<evidence type="ECO:0000313" key="14">
    <source>
        <dbReference type="Proteomes" id="UP000310066"/>
    </source>
</evidence>
<feature type="transmembrane region" description="Helical" evidence="11">
    <location>
        <begin position="142"/>
        <end position="162"/>
    </location>
</feature>
<comment type="subcellular location">
    <subcellularLocation>
        <location evidence="1">Membrane</location>
        <topology evidence="1">Multi-pass membrane protein</topology>
    </subcellularLocation>
</comment>
<dbReference type="CDD" id="cd14966">
    <property type="entry name" value="7tmD_STE3"/>
    <property type="match status" value="1"/>
</dbReference>
<evidence type="ECO:0000256" key="9">
    <source>
        <dbReference type="ARBA" id="ARBA00023224"/>
    </source>
</evidence>
<feature type="transmembrane region" description="Helical" evidence="11">
    <location>
        <begin position="57"/>
        <end position="81"/>
    </location>
</feature>
<evidence type="ECO:0000256" key="8">
    <source>
        <dbReference type="ARBA" id="ARBA00023170"/>
    </source>
</evidence>
<evidence type="ECO:0000256" key="1">
    <source>
        <dbReference type="ARBA" id="ARBA00004141"/>
    </source>
</evidence>
<feature type="transmembrane region" description="Helical" evidence="11">
    <location>
        <begin position="101"/>
        <end position="121"/>
    </location>
</feature>
<evidence type="ECO:0000256" key="4">
    <source>
        <dbReference type="ARBA" id="ARBA00022692"/>
    </source>
</evidence>